<sequence>MKNDVADNYGWSSVEAPCSCGYIAPFILKLLNRLDVKRVVDLGAGNGALCAMLAAQGYEVAGVEYDAKGVEIARSAYRDIHFYNFGVQDDPQALLAAERPFDAVISTEVIEHLFSPHLLPVYAKQILKDDGYLIISTPYHGYLKNLALSIVNKWDFHHNPLWHGGHIKFWSRETLTTLLVENGFSVIGFHGVGRIPYLWKSMVVVAKKSG</sequence>
<keyword evidence="1" id="KW-0489">Methyltransferase</keyword>
<evidence type="ECO:0000313" key="1">
    <source>
        <dbReference type="EMBL" id="QFY42059.1"/>
    </source>
</evidence>
<dbReference type="AlphaFoldDB" id="A0A5Q0BEX3"/>
<evidence type="ECO:0000313" key="2">
    <source>
        <dbReference type="Proteomes" id="UP000325755"/>
    </source>
</evidence>
<organism evidence="1 2">
    <name type="scientific">Candidatus Methylospira mobilis</name>
    <dbReference type="NCBI Taxonomy" id="1808979"/>
    <lineage>
        <taxon>Bacteria</taxon>
        <taxon>Pseudomonadati</taxon>
        <taxon>Pseudomonadota</taxon>
        <taxon>Gammaproteobacteria</taxon>
        <taxon>Methylococcales</taxon>
        <taxon>Methylococcaceae</taxon>
        <taxon>Candidatus Methylospira</taxon>
    </lineage>
</organism>
<dbReference type="EMBL" id="CP044205">
    <property type="protein sequence ID" value="QFY42059.1"/>
    <property type="molecule type" value="Genomic_DNA"/>
</dbReference>
<dbReference type="PANTHER" id="PTHR43861:SF6">
    <property type="entry name" value="METHYLTRANSFERASE TYPE 11"/>
    <property type="match status" value="1"/>
</dbReference>
<dbReference type="Proteomes" id="UP000325755">
    <property type="component" value="Chromosome"/>
</dbReference>
<dbReference type="CDD" id="cd02440">
    <property type="entry name" value="AdoMet_MTases"/>
    <property type="match status" value="1"/>
</dbReference>
<dbReference type="GO" id="GO:0008168">
    <property type="term" value="F:methyltransferase activity"/>
    <property type="evidence" value="ECO:0007669"/>
    <property type="project" value="UniProtKB-KW"/>
</dbReference>
<dbReference type="GO" id="GO:0032259">
    <property type="term" value="P:methylation"/>
    <property type="evidence" value="ECO:0007669"/>
    <property type="project" value="UniProtKB-KW"/>
</dbReference>
<protein>
    <submittedName>
        <fullName evidence="1">Class I SAM-dependent methyltransferase</fullName>
    </submittedName>
</protein>
<dbReference type="InterPro" id="IPR029063">
    <property type="entry name" value="SAM-dependent_MTases_sf"/>
</dbReference>
<dbReference type="PANTHER" id="PTHR43861">
    <property type="entry name" value="TRANS-ACONITATE 2-METHYLTRANSFERASE-RELATED"/>
    <property type="match status" value="1"/>
</dbReference>
<name>A0A5Q0BEX3_9GAMM</name>
<dbReference type="InParanoid" id="A0A5Q0BEX3"/>
<reference evidence="1 2" key="1">
    <citation type="submission" date="2019-09" db="EMBL/GenBank/DDBJ databases">
        <title>Ecophysiology of the spiral-shaped methanotroph Methylospira mobilis as revealed by the complete genome sequence.</title>
        <authorList>
            <person name="Oshkin I.Y."/>
            <person name="Dedysh S.N."/>
            <person name="Miroshnikov K."/>
            <person name="Danilova O.V."/>
            <person name="Hakobyan A."/>
            <person name="Liesack W."/>
        </authorList>
    </citation>
    <scope>NUCLEOTIDE SEQUENCE [LARGE SCALE GENOMIC DNA]</scope>
    <source>
        <strain evidence="1 2">Shm1</strain>
    </source>
</reference>
<gene>
    <name evidence="1" type="ORF">F6R98_04965</name>
</gene>
<dbReference type="OrthoDB" id="9795634at2"/>
<dbReference type="KEGG" id="mmob:F6R98_04965"/>
<dbReference type="RefSeq" id="WP_153248044.1">
    <property type="nucleotide sequence ID" value="NZ_CP044205.1"/>
</dbReference>
<keyword evidence="1" id="KW-0808">Transferase</keyword>
<keyword evidence="2" id="KW-1185">Reference proteome</keyword>
<dbReference type="SUPFAM" id="SSF53335">
    <property type="entry name" value="S-adenosyl-L-methionine-dependent methyltransferases"/>
    <property type="match status" value="1"/>
</dbReference>
<dbReference type="Pfam" id="PF13489">
    <property type="entry name" value="Methyltransf_23"/>
    <property type="match status" value="1"/>
</dbReference>
<dbReference type="Gene3D" id="3.40.50.150">
    <property type="entry name" value="Vaccinia Virus protein VP39"/>
    <property type="match status" value="1"/>
</dbReference>
<proteinExistence type="predicted"/>
<accession>A0A5Q0BEX3</accession>